<protein>
    <submittedName>
        <fullName evidence="2">Phage tail protein</fullName>
    </submittedName>
</protein>
<dbReference type="SUPFAM" id="SSF88874">
    <property type="entry name" value="Receptor-binding domain of short tail fibre protein gp12"/>
    <property type="match status" value="1"/>
</dbReference>
<organism evidence="2 3">
    <name type="scientific">Taibaiella soli</name>
    <dbReference type="NCBI Taxonomy" id="1649169"/>
    <lineage>
        <taxon>Bacteria</taxon>
        <taxon>Pseudomonadati</taxon>
        <taxon>Bacteroidota</taxon>
        <taxon>Chitinophagia</taxon>
        <taxon>Chitinophagales</taxon>
        <taxon>Chitinophagaceae</taxon>
        <taxon>Taibaiella</taxon>
    </lineage>
</organism>
<gene>
    <name evidence="2" type="ORF">DN068_02405</name>
</gene>
<dbReference type="Proteomes" id="UP000248745">
    <property type="component" value="Unassembled WGS sequence"/>
</dbReference>
<dbReference type="Gene3D" id="3.90.1340.10">
    <property type="entry name" value="Phage tail collar domain"/>
    <property type="match status" value="1"/>
</dbReference>
<feature type="domain" description="Phage tail collar" evidence="1">
    <location>
        <begin position="6"/>
        <end position="62"/>
    </location>
</feature>
<dbReference type="OrthoDB" id="9810174at2"/>
<proteinExistence type="predicted"/>
<comment type="caution">
    <text evidence="2">The sequence shown here is derived from an EMBL/GenBank/DDBJ whole genome shotgun (WGS) entry which is preliminary data.</text>
</comment>
<dbReference type="InterPro" id="IPR011083">
    <property type="entry name" value="Phage_tail_collar_dom"/>
</dbReference>
<dbReference type="InterPro" id="IPR037053">
    <property type="entry name" value="Phage_tail_collar_dom_sf"/>
</dbReference>
<evidence type="ECO:0000313" key="2">
    <source>
        <dbReference type="EMBL" id="PZF74452.1"/>
    </source>
</evidence>
<evidence type="ECO:0000313" key="3">
    <source>
        <dbReference type="Proteomes" id="UP000248745"/>
    </source>
</evidence>
<reference evidence="2 3" key="1">
    <citation type="submission" date="2018-06" db="EMBL/GenBank/DDBJ databases">
        <title>Mucibacter soli gen. nov., sp. nov., a new member of the family Chitinophagaceae producing mucin.</title>
        <authorList>
            <person name="Kim M.-K."/>
            <person name="Park S."/>
            <person name="Kim T.-S."/>
            <person name="Joung Y."/>
            <person name="Han J.-H."/>
            <person name="Kim S.B."/>
        </authorList>
    </citation>
    <scope>NUCLEOTIDE SEQUENCE [LARGE SCALE GENOMIC DNA]</scope>
    <source>
        <strain evidence="2 3">R1-15</strain>
    </source>
</reference>
<evidence type="ECO:0000259" key="1">
    <source>
        <dbReference type="Pfam" id="PF07484"/>
    </source>
</evidence>
<accession>A0A2W2ALM0</accession>
<dbReference type="EMBL" id="QKTW01000003">
    <property type="protein sequence ID" value="PZF74452.1"/>
    <property type="molecule type" value="Genomic_DNA"/>
</dbReference>
<dbReference type="RefSeq" id="WP_110997290.1">
    <property type="nucleotide sequence ID" value="NZ_QKTW01000003.1"/>
</dbReference>
<dbReference type="Pfam" id="PF07484">
    <property type="entry name" value="Collar"/>
    <property type="match status" value="1"/>
</dbReference>
<keyword evidence="3" id="KW-1185">Reference proteome</keyword>
<name>A0A2W2ALM0_9BACT</name>
<sequence length="175" mass="18422">MDQYLGEIRMFGGNFAPIGWALCNGQTLSISENEALYSLIGTTYGGDGVQTFVLPDLRGRAPIHQGQGNGLTNRVMGQTVGTESVTLNTQQMPAHSHGFNSFNNYGTAASPAQGFPAKSTDAQFNGTPNYATSTNGLMNAASVQPSGGTQPHENFQPTLAINYIIATTGVYPTQG</sequence>
<dbReference type="AlphaFoldDB" id="A0A2W2ALM0"/>